<dbReference type="SUPFAM" id="SSF54373">
    <property type="entry name" value="FAD-linked reductases, C-terminal domain"/>
    <property type="match status" value="1"/>
</dbReference>
<evidence type="ECO:0000256" key="4">
    <source>
        <dbReference type="ARBA" id="ARBA00022827"/>
    </source>
</evidence>
<evidence type="ECO:0000256" key="3">
    <source>
        <dbReference type="ARBA" id="ARBA00022630"/>
    </source>
</evidence>
<evidence type="ECO:0000256" key="6">
    <source>
        <dbReference type="PIRSR" id="PIRSR000137-2"/>
    </source>
</evidence>
<accession>A0AAD7JUS6</accession>
<dbReference type="PANTHER" id="PTHR11552">
    <property type="entry name" value="GLUCOSE-METHANOL-CHOLINE GMC OXIDOREDUCTASE"/>
    <property type="match status" value="1"/>
</dbReference>
<dbReference type="InterPro" id="IPR007867">
    <property type="entry name" value="GMC_OxRtase_C"/>
</dbReference>
<sequence>MYSTMFFNANNAMRTSLLRLLIFPIACYATLYNSFEDITPTSFDFVIVGGGTAGCVLANRLSENANVSVLLLEAGPSNADVFDSIIPMLPSLLNPNTLYDWNYSTTPQTGFNGRSIQYPRGHMLGGSSSVNYMAYTVASFEDWNRYARLSGDDGWSWSSIQKYIARNEDWTPPADGHNTSGQYNPAYHSSQGITSVSLPGFAHDFDSLIIATTAEKPRRFPFNLDMNDGRPLGLGWIQTTIKGGQRSSSATSYLGGDFASRENLHIVVNTRVTRLFHNGLHKVSPIFRTVEFTQSETGPRTNVTATKEVILSAGAVGTPQILLLSGIGDQEALTALGINTIVDNPSVGHNLSDHPVLPNVWYVNSTATFDDLSRNSTFAAAEVASWAKTQQGMLVDSPLAHLVWARVPDGSYSIPDPSAGPLTGQYEMLFSNGWLGATQAPPTGYFMTISTAVTAPSSRGNLTLSTSNPFDQPNINPNLLGTDFDLFVMKEAVRAARDFVTAEAWESYVVREFETLAAATTPATLEQYIRKNSGTIFHPVGTASMSPKGARYGVVDPDLLVKGVSGLRIADASILPLVPSAHTQVPVYIVGERAASLVKSAHGLD</sequence>
<dbReference type="Proteomes" id="UP001215598">
    <property type="component" value="Unassembled WGS sequence"/>
</dbReference>
<organism evidence="9 10">
    <name type="scientific">Mycena metata</name>
    <dbReference type="NCBI Taxonomy" id="1033252"/>
    <lineage>
        <taxon>Eukaryota</taxon>
        <taxon>Fungi</taxon>
        <taxon>Dikarya</taxon>
        <taxon>Basidiomycota</taxon>
        <taxon>Agaricomycotina</taxon>
        <taxon>Agaricomycetes</taxon>
        <taxon>Agaricomycetidae</taxon>
        <taxon>Agaricales</taxon>
        <taxon>Marasmiineae</taxon>
        <taxon>Mycenaceae</taxon>
        <taxon>Mycena</taxon>
    </lineage>
</organism>
<comment type="caution">
    <text evidence="9">The sequence shown here is derived from an EMBL/GenBank/DDBJ whole genome shotgun (WGS) entry which is preliminary data.</text>
</comment>
<evidence type="ECO:0000313" key="9">
    <source>
        <dbReference type="EMBL" id="KAJ7772273.1"/>
    </source>
</evidence>
<reference evidence="9" key="1">
    <citation type="submission" date="2023-03" db="EMBL/GenBank/DDBJ databases">
        <title>Massive genome expansion in bonnet fungi (Mycena s.s.) driven by repeated elements and novel gene families across ecological guilds.</title>
        <authorList>
            <consortium name="Lawrence Berkeley National Laboratory"/>
            <person name="Harder C.B."/>
            <person name="Miyauchi S."/>
            <person name="Viragh M."/>
            <person name="Kuo A."/>
            <person name="Thoen E."/>
            <person name="Andreopoulos B."/>
            <person name="Lu D."/>
            <person name="Skrede I."/>
            <person name="Drula E."/>
            <person name="Henrissat B."/>
            <person name="Morin E."/>
            <person name="Kohler A."/>
            <person name="Barry K."/>
            <person name="LaButti K."/>
            <person name="Morin E."/>
            <person name="Salamov A."/>
            <person name="Lipzen A."/>
            <person name="Mereny Z."/>
            <person name="Hegedus B."/>
            <person name="Baldrian P."/>
            <person name="Stursova M."/>
            <person name="Weitz H."/>
            <person name="Taylor A."/>
            <person name="Grigoriev I.V."/>
            <person name="Nagy L.G."/>
            <person name="Martin F."/>
            <person name="Kauserud H."/>
        </authorList>
    </citation>
    <scope>NUCLEOTIDE SEQUENCE</scope>
    <source>
        <strain evidence="9">CBHHK182m</strain>
    </source>
</reference>
<feature type="active site" description="Proton donor" evidence="5">
    <location>
        <position position="538"/>
    </location>
</feature>
<dbReference type="GO" id="GO:0050660">
    <property type="term" value="F:flavin adenine dinucleotide binding"/>
    <property type="evidence" value="ECO:0007669"/>
    <property type="project" value="InterPro"/>
</dbReference>
<feature type="domain" description="Glucose-methanol-choline oxidoreductase N-terminal" evidence="8">
    <location>
        <begin position="314"/>
        <end position="328"/>
    </location>
</feature>
<dbReference type="InterPro" id="IPR000172">
    <property type="entry name" value="GMC_OxRdtase_N"/>
</dbReference>
<comment type="cofactor">
    <cofactor evidence="1 6">
        <name>FAD</name>
        <dbReference type="ChEBI" id="CHEBI:57692"/>
    </cofactor>
</comment>
<dbReference type="Pfam" id="PF00732">
    <property type="entry name" value="GMC_oxred_N"/>
    <property type="match status" value="1"/>
</dbReference>
<name>A0AAD7JUS6_9AGAR</name>
<evidence type="ECO:0000256" key="5">
    <source>
        <dbReference type="PIRSR" id="PIRSR000137-1"/>
    </source>
</evidence>
<evidence type="ECO:0000259" key="8">
    <source>
        <dbReference type="PROSITE" id="PS00624"/>
    </source>
</evidence>
<evidence type="ECO:0000256" key="2">
    <source>
        <dbReference type="ARBA" id="ARBA00010790"/>
    </source>
</evidence>
<comment type="similarity">
    <text evidence="2">Belongs to the GMC oxidoreductase family.</text>
</comment>
<dbReference type="Gene3D" id="3.30.560.10">
    <property type="entry name" value="Glucose Oxidase, domain 3"/>
    <property type="match status" value="1"/>
</dbReference>
<protein>
    <submittedName>
        <fullName evidence="9">Aryl-alcohol oxidase</fullName>
    </submittedName>
</protein>
<keyword evidence="3" id="KW-0285">Flavoprotein</keyword>
<dbReference type="Pfam" id="PF05199">
    <property type="entry name" value="GMC_oxred_C"/>
    <property type="match status" value="1"/>
</dbReference>
<keyword evidence="7" id="KW-0732">Signal</keyword>
<feature type="signal peptide" evidence="7">
    <location>
        <begin position="1"/>
        <end position="29"/>
    </location>
</feature>
<dbReference type="Gene3D" id="3.50.50.60">
    <property type="entry name" value="FAD/NAD(P)-binding domain"/>
    <property type="match status" value="1"/>
</dbReference>
<dbReference type="PIRSF" id="PIRSF000137">
    <property type="entry name" value="Alcohol_oxidase"/>
    <property type="match status" value="1"/>
</dbReference>
<feature type="active site" description="Proton acceptor" evidence="5">
    <location>
        <position position="582"/>
    </location>
</feature>
<feature type="binding site" evidence="6">
    <location>
        <position position="272"/>
    </location>
    <ligand>
        <name>FAD</name>
        <dbReference type="ChEBI" id="CHEBI:57692"/>
    </ligand>
</feature>
<dbReference type="EMBL" id="JARKIB010000014">
    <property type="protein sequence ID" value="KAJ7772273.1"/>
    <property type="molecule type" value="Genomic_DNA"/>
</dbReference>
<keyword evidence="10" id="KW-1185">Reference proteome</keyword>
<dbReference type="GO" id="GO:0016614">
    <property type="term" value="F:oxidoreductase activity, acting on CH-OH group of donors"/>
    <property type="evidence" value="ECO:0007669"/>
    <property type="project" value="InterPro"/>
</dbReference>
<dbReference type="SUPFAM" id="SSF51905">
    <property type="entry name" value="FAD/NAD(P)-binding domain"/>
    <property type="match status" value="1"/>
</dbReference>
<dbReference type="AlphaFoldDB" id="A0AAD7JUS6"/>
<keyword evidence="4 6" id="KW-0274">FAD</keyword>
<gene>
    <name evidence="9" type="ORF">B0H16DRAFT_167262</name>
</gene>
<proteinExistence type="inferred from homology"/>
<dbReference type="InterPro" id="IPR036188">
    <property type="entry name" value="FAD/NAD-bd_sf"/>
</dbReference>
<evidence type="ECO:0000256" key="7">
    <source>
        <dbReference type="SAM" id="SignalP"/>
    </source>
</evidence>
<dbReference type="InterPro" id="IPR012132">
    <property type="entry name" value="GMC_OxRdtase"/>
</dbReference>
<dbReference type="PROSITE" id="PS00624">
    <property type="entry name" value="GMC_OXRED_2"/>
    <property type="match status" value="1"/>
</dbReference>
<feature type="chain" id="PRO_5042070831" evidence="7">
    <location>
        <begin position="30"/>
        <end position="605"/>
    </location>
</feature>
<evidence type="ECO:0000313" key="10">
    <source>
        <dbReference type="Proteomes" id="UP001215598"/>
    </source>
</evidence>
<dbReference type="PANTHER" id="PTHR11552:SF147">
    <property type="entry name" value="CHOLINE DEHYDROGENASE, MITOCHONDRIAL"/>
    <property type="match status" value="1"/>
</dbReference>
<evidence type="ECO:0000256" key="1">
    <source>
        <dbReference type="ARBA" id="ARBA00001974"/>
    </source>
</evidence>